<feature type="compositionally biased region" description="Polar residues" evidence="1">
    <location>
        <begin position="1"/>
        <end position="16"/>
    </location>
</feature>
<dbReference type="AlphaFoldDB" id="A0A9P8V0R1"/>
<dbReference type="Proteomes" id="UP000770015">
    <property type="component" value="Unassembled WGS sequence"/>
</dbReference>
<gene>
    <name evidence="2" type="ORF">F5X68DRAFT_237774</name>
</gene>
<feature type="region of interest" description="Disordered" evidence="1">
    <location>
        <begin position="1"/>
        <end position="21"/>
    </location>
</feature>
<comment type="caution">
    <text evidence="2">The sequence shown here is derived from an EMBL/GenBank/DDBJ whole genome shotgun (WGS) entry which is preliminary data.</text>
</comment>
<organism evidence="2 3">
    <name type="scientific">Plectosphaerella plurivora</name>
    <dbReference type="NCBI Taxonomy" id="936078"/>
    <lineage>
        <taxon>Eukaryota</taxon>
        <taxon>Fungi</taxon>
        <taxon>Dikarya</taxon>
        <taxon>Ascomycota</taxon>
        <taxon>Pezizomycotina</taxon>
        <taxon>Sordariomycetes</taxon>
        <taxon>Hypocreomycetidae</taxon>
        <taxon>Glomerellales</taxon>
        <taxon>Plectosphaerellaceae</taxon>
        <taxon>Plectosphaerella</taxon>
    </lineage>
</organism>
<accession>A0A9P8V0R1</accession>
<proteinExistence type="predicted"/>
<evidence type="ECO:0000313" key="2">
    <source>
        <dbReference type="EMBL" id="KAH6662217.1"/>
    </source>
</evidence>
<reference evidence="2" key="1">
    <citation type="journal article" date="2021" name="Nat. Commun.">
        <title>Genetic determinants of endophytism in the Arabidopsis root mycobiome.</title>
        <authorList>
            <person name="Mesny F."/>
            <person name="Miyauchi S."/>
            <person name="Thiergart T."/>
            <person name="Pickel B."/>
            <person name="Atanasova L."/>
            <person name="Karlsson M."/>
            <person name="Huettel B."/>
            <person name="Barry K.W."/>
            <person name="Haridas S."/>
            <person name="Chen C."/>
            <person name="Bauer D."/>
            <person name="Andreopoulos W."/>
            <person name="Pangilinan J."/>
            <person name="LaButti K."/>
            <person name="Riley R."/>
            <person name="Lipzen A."/>
            <person name="Clum A."/>
            <person name="Drula E."/>
            <person name="Henrissat B."/>
            <person name="Kohler A."/>
            <person name="Grigoriev I.V."/>
            <person name="Martin F.M."/>
            <person name="Hacquard S."/>
        </authorList>
    </citation>
    <scope>NUCLEOTIDE SEQUENCE</scope>
    <source>
        <strain evidence="2">MPI-SDFR-AT-0117</strain>
    </source>
</reference>
<name>A0A9P8V0R1_9PEZI</name>
<evidence type="ECO:0000313" key="3">
    <source>
        <dbReference type="Proteomes" id="UP000770015"/>
    </source>
</evidence>
<protein>
    <submittedName>
        <fullName evidence="2">Uncharacterized protein</fullName>
    </submittedName>
</protein>
<evidence type="ECO:0000256" key="1">
    <source>
        <dbReference type="SAM" id="MobiDB-lite"/>
    </source>
</evidence>
<keyword evidence="3" id="KW-1185">Reference proteome</keyword>
<feature type="compositionally biased region" description="Acidic residues" evidence="1">
    <location>
        <begin position="276"/>
        <end position="285"/>
    </location>
</feature>
<feature type="compositionally biased region" description="Basic and acidic residues" evidence="1">
    <location>
        <begin position="260"/>
        <end position="275"/>
    </location>
</feature>
<feature type="region of interest" description="Disordered" evidence="1">
    <location>
        <begin position="259"/>
        <end position="285"/>
    </location>
</feature>
<dbReference type="EMBL" id="JAGSXJ010000047">
    <property type="protein sequence ID" value="KAH6662217.1"/>
    <property type="molecule type" value="Genomic_DNA"/>
</dbReference>
<sequence>MASTTPAEEPNGQETLKATDGLARQGLEPNESEQDFTWMLSACHPDRIVSGDEISSHWAKYLAQYDKQFPALNDLKVGDVVCLVIHLRKIKMHVPPHLIIDILILFSIILEGTGYDNEKGPEPVVHKTIAWFQKRYPTDASRAAPRSTIDTTLPDQALAVMADDLDRWAQVSDSAVLDMRRILAAPAAGTAASRQFRHNDEDALFASITKSDDDARSKAKLVEEVYCEWKSVDILRQLEPTLAFYDMLATDMRAQAAIRRRADPFSDPGGESKDTETEDAGLSDA</sequence>